<keyword evidence="2" id="KW-1133">Transmembrane helix</keyword>
<feature type="domain" description="Tag1-like fourth Ig-like" evidence="3">
    <location>
        <begin position="529"/>
        <end position="629"/>
    </location>
</feature>
<dbReference type="InterPro" id="IPR022185">
    <property type="entry name" value="DUF3712"/>
</dbReference>
<feature type="compositionally biased region" description="Polar residues" evidence="1">
    <location>
        <begin position="1544"/>
        <end position="1559"/>
    </location>
</feature>
<keyword evidence="2" id="KW-0472">Membrane</keyword>
<dbReference type="Proteomes" id="UP000078561">
    <property type="component" value="Unassembled WGS sequence"/>
</dbReference>
<protein>
    <recommendedName>
        <fullName evidence="3">Tag1-like fourth Ig-like domain-containing protein</fullName>
    </recommendedName>
</protein>
<keyword evidence="5" id="KW-1185">Reference proteome</keyword>
<accession>A0A163KKS1</accession>
<evidence type="ECO:0000256" key="1">
    <source>
        <dbReference type="SAM" id="MobiDB-lite"/>
    </source>
</evidence>
<evidence type="ECO:0000256" key="2">
    <source>
        <dbReference type="SAM" id="Phobius"/>
    </source>
</evidence>
<reference evidence="4" key="1">
    <citation type="submission" date="2016-04" db="EMBL/GenBank/DDBJ databases">
        <authorList>
            <person name="Evans L.H."/>
            <person name="Alamgir A."/>
            <person name="Owens N."/>
            <person name="Weber N.D."/>
            <person name="Virtaneva K."/>
            <person name="Barbian K."/>
            <person name="Babar A."/>
            <person name="Rosenke K."/>
        </authorList>
    </citation>
    <scope>NUCLEOTIDE SEQUENCE [LARGE SCALE GENOMIC DNA]</scope>
    <source>
        <strain evidence="4">CBS 101.48</strain>
    </source>
</reference>
<feature type="region of interest" description="Disordered" evidence="1">
    <location>
        <begin position="1544"/>
        <end position="1630"/>
    </location>
</feature>
<proteinExistence type="predicted"/>
<evidence type="ECO:0000259" key="3">
    <source>
        <dbReference type="Pfam" id="PF26150"/>
    </source>
</evidence>
<dbReference type="GO" id="GO:0000329">
    <property type="term" value="C:fungal-type vacuole membrane"/>
    <property type="evidence" value="ECO:0007669"/>
    <property type="project" value="InterPro"/>
</dbReference>
<dbReference type="Pfam" id="PF26150">
    <property type="entry name" value="LEA-2_4"/>
    <property type="match status" value="1"/>
</dbReference>
<dbReference type="OrthoDB" id="10039566at2759"/>
<evidence type="ECO:0000313" key="5">
    <source>
        <dbReference type="Proteomes" id="UP000078561"/>
    </source>
</evidence>
<dbReference type="InterPro" id="IPR046368">
    <property type="entry name" value="Tag1"/>
</dbReference>
<dbReference type="STRING" id="4829.A0A163KKS1"/>
<dbReference type="SUPFAM" id="SSF117070">
    <property type="entry name" value="LEA14-like"/>
    <property type="match status" value="1"/>
</dbReference>
<dbReference type="EMBL" id="LT554937">
    <property type="protein sequence ID" value="SAM08843.1"/>
    <property type="molecule type" value="Genomic_DNA"/>
</dbReference>
<feature type="compositionally biased region" description="Low complexity" evidence="1">
    <location>
        <begin position="1560"/>
        <end position="1586"/>
    </location>
</feature>
<dbReference type="PANTHER" id="PTHR35895">
    <property type="entry name" value="CHROMOSOME 16, WHOLE GENOME SHOTGUN SEQUENCE"/>
    <property type="match status" value="1"/>
</dbReference>
<keyword evidence="2" id="KW-0812">Transmembrane</keyword>
<organism evidence="4">
    <name type="scientific">Absidia glauca</name>
    <name type="common">Pin mould</name>
    <dbReference type="NCBI Taxonomy" id="4829"/>
    <lineage>
        <taxon>Eukaryota</taxon>
        <taxon>Fungi</taxon>
        <taxon>Fungi incertae sedis</taxon>
        <taxon>Mucoromycota</taxon>
        <taxon>Mucoromycotina</taxon>
        <taxon>Mucoromycetes</taxon>
        <taxon>Mucorales</taxon>
        <taxon>Cunninghamellaceae</taxon>
        <taxon>Absidia</taxon>
    </lineage>
</organism>
<feature type="compositionally biased region" description="Low complexity" evidence="1">
    <location>
        <begin position="1594"/>
        <end position="1625"/>
    </location>
</feature>
<dbReference type="Pfam" id="PF12505">
    <property type="entry name" value="DUF3712"/>
    <property type="match status" value="3"/>
</dbReference>
<evidence type="ECO:0000313" key="4">
    <source>
        <dbReference type="EMBL" id="SAM08843.1"/>
    </source>
</evidence>
<feature type="transmembrane region" description="Helical" evidence="2">
    <location>
        <begin position="56"/>
        <end position="80"/>
    </location>
</feature>
<dbReference type="PANTHER" id="PTHR35895:SF1">
    <property type="entry name" value="LIPID-BINDING SERUM GLYCOPROTEIN C-TERMINAL DOMAIN-CONTAINING PROTEIN"/>
    <property type="match status" value="1"/>
</dbReference>
<dbReference type="InParanoid" id="A0A163KKS1"/>
<name>A0A163KKS1_ABSGL</name>
<dbReference type="InterPro" id="IPR059065">
    <property type="entry name" value="Ig_Tag1-like_4th"/>
</dbReference>
<sequence>MSFAPHHEGEAPLAVSAQDEYYHNARERSIEDNMLEEYSEKPPPPQKKKFYKNKKYWIICSIISAIVIIVVVCLIVFVFFPMIAQSLMNQAGIDVNGADISFSAPQQPAGQPAKRDYDIQKTFYMNMQSSLKNTGPFSASIVFHNPILVYYNNTLLGNVTLPDTSIGGGHGDLNADTPFLIEDPNFFASFTKDMLALDSFDWTLKGSCDISALSRTATVNLDKTVSIPGMGGFKDVKINSFQLPANDPTGGILVELGTVINSPSPVGVQLGTINLNIGYQGVNLGMVSATNVTLKKGENNIPLKGSIKPLSNPADLEKVGVMFSTYVSGGVAQTSATGVSAAPDGHNPINWLTEGFKSVQMNVGLSNAGGPLKIINAVSMGYLDLKFDANNPYAPIVTAPNVVADFSIPFGFSLNITEVTQNITMNTNSTGNFSELVVPWVKSQSDQASGKLQFPINQGSLAALPGKNDAFNSYTYDLTSSDLYTFGVSGIATTKTQTPIGEIILGGITFAVPTALHGLQFLNSTPTVINSVDMTGGTKEALQLDIGVTMGNPSDFSMSVGDVTFAMFAGDQQVGTVALNNLTLNRGETTVVAKASFDPAASQEGQSMLSAFVMGQNSSAAIGGYEGSTAIASLSKALGAIKIGTTLPGLKAPLIQTGALTVLPDSIQTTIVNVAVSIANPFTAGMAITKVKSAATYKGMPVGNIDQDISNNPFVINGHATGVSPQLNMQMNMEPAAVALLMRSLAVDAKLDTKALDGLLGMGGFHIQGQEDVSPSASLFSGFNISSFVMQAMKALKTDLALESTLQVGEYTDVLTFSQNGVQINADDTVTRLIPIVGQPIVQQIVNGAELGFETLVLSEPTNTNAKVQMKGSITKTGPMDATITFPSPLTIRWQGKTLGTATMPALQALADKGASFDVPSNFVITDQEAMQEFASFMINKEEFVWDIVSNDVSVNALGFTFTGIKMEKFVTLKGANGFKDCVTINSFNLPGDAPNGEGIILVANTTIINPSQVGFNINTVEFNSYYKDILVGPLGATPGNFVPAGTSQIPMNGRMIPQNTEHGKAMIKEVFVNYLSAKNSVLSVKGASASGPAGQVGWLTEAFKTLNIENVILPGPPAPPELIPGITMENMQLDFTKDPYAAPASSTDVRAQLKNPFGFTLTVSQLSMEVDAQAQDHKMAHLSVPTEKATTENGIVKTQFSNVPFKVNGGAEQLFGQFLYGLTQASNATFGLAGTSNALAHTPVGDLQLDGIGFNVQTQMAGFANFGGKTQILSLSVSGGTKDYAIISTTVAFSNPSQITITVGDINFSAKGPDGTVVGQVFIKNTIIKPGVNQFNAEMHLAGPAGIIGQIFTAYLTNVPQIPLTIVGTPESTAIAPLKPAFASVNLATTMSGFQANLIAGVKVSVTIGEILQKKARAFVTLQNPLATPYTLTGLKAVVIFPKAGGAFQVGHVDSIPSPCTVPAGATVTCDVWNVALDAGLAQLIGVISAPDKSMNMQQNITCKVGGPDGYEASFFYHQEHVATELDMDTALFGQIPLGAGLNSTGNPLESPGNANGNATSTPAPSSTEKATSSSVEKSTSETPTATPDAKPTEAPEASKSSATPTSTPAAAAKQDASSSSSSSPVINDAHFVFPFKL</sequence>
<gene>
    <name evidence="4" type="primary">ABSGL_14509.1 scaffold 14663</name>
</gene>
<dbReference type="OMA" id="QLGHIEM"/>